<feature type="transmembrane region" description="Helical" evidence="1">
    <location>
        <begin position="93"/>
        <end position="109"/>
    </location>
</feature>
<evidence type="ECO:0000313" key="2">
    <source>
        <dbReference type="EMBL" id="ATL89371.1"/>
    </source>
</evidence>
<dbReference type="GO" id="GO:0004190">
    <property type="term" value="F:aspartic-type endopeptidase activity"/>
    <property type="evidence" value="ECO:0007669"/>
    <property type="project" value="InterPro"/>
</dbReference>
<accession>A0A291T8R5</accession>
<evidence type="ECO:0000313" key="3">
    <source>
        <dbReference type="Proteomes" id="UP000223709"/>
    </source>
</evidence>
<sequence length="345" mass="35634">MTERLDAGQPTPVDALALPLGELSSAARLRGLARVPTPFFLRFCYPINTRKKVPPIKTVIYLDVLLLTNFALTLLFLLAAGLLAGVECRAGRLLLGGAAGAASSLALLAPEAPDAAALLYKVSTAALTVAAAYGWPGSRCFARLVGWFCAGNLLLAGALLLPGAQTNNGCIYLPLSPGALLAGAGGVVLAVQGVLRFLGGGGGQVFSARLTVADTALDVRAFCDTGFSVQEPLSGRTVVLVRFGAVQGRLPPALGTYLEQHFAGAAPLPDPALGVRLVPCTTVAGHCILPAVPASLCRTGSPAGQGRAEHLYAAFADLPPPPDGWEVLVGVEAWEMIHPLRHRQA</sequence>
<dbReference type="GO" id="GO:0006508">
    <property type="term" value="P:proteolysis"/>
    <property type="evidence" value="ECO:0007669"/>
    <property type="project" value="InterPro"/>
</dbReference>
<dbReference type="Pfam" id="PF03419">
    <property type="entry name" value="Peptidase_U4"/>
    <property type="match status" value="1"/>
</dbReference>
<name>A0A291T8R5_9FIRM</name>
<dbReference type="AlphaFoldDB" id="A0A291T8R5"/>
<dbReference type="GO" id="GO:0030436">
    <property type="term" value="P:asexual sporulation"/>
    <property type="evidence" value="ECO:0007669"/>
    <property type="project" value="InterPro"/>
</dbReference>
<keyword evidence="1" id="KW-0472">Membrane</keyword>
<dbReference type="InterPro" id="IPR005081">
    <property type="entry name" value="SpoIIGA"/>
</dbReference>
<evidence type="ECO:0000256" key="1">
    <source>
        <dbReference type="SAM" id="Phobius"/>
    </source>
</evidence>
<keyword evidence="1" id="KW-1133">Transmembrane helix</keyword>
<dbReference type="EMBL" id="CP023819">
    <property type="protein sequence ID" value="ATL89371.1"/>
    <property type="molecule type" value="Genomic_DNA"/>
</dbReference>
<feature type="transmembrane region" description="Helical" evidence="1">
    <location>
        <begin position="171"/>
        <end position="191"/>
    </location>
</feature>
<feature type="transmembrane region" description="Helical" evidence="1">
    <location>
        <begin position="144"/>
        <end position="165"/>
    </location>
</feature>
<protein>
    <submittedName>
        <fullName evidence="2">Sporulation protein</fullName>
    </submittedName>
</protein>
<keyword evidence="1" id="KW-0812">Transmembrane</keyword>
<reference evidence="2 3" key="1">
    <citation type="submission" date="2017-10" db="EMBL/GenBank/DDBJ databases">
        <title>Complete Genome Sequence of Faecalibacterium prausnitzii isolated from the gut of healthy adult Indian.</title>
        <authorList>
            <person name="Bag S."/>
            <person name="Ghosh T.S."/>
            <person name="Das B."/>
        </authorList>
    </citation>
    <scope>NUCLEOTIDE SEQUENCE [LARGE SCALE GENOMIC DNA]</scope>
    <source>
        <strain evidence="2 3">Indica</strain>
    </source>
</reference>
<dbReference type="Proteomes" id="UP000223709">
    <property type="component" value="Chromosome"/>
</dbReference>
<feature type="transmembrane region" description="Helical" evidence="1">
    <location>
        <begin position="115"/>
        <end position="135"/>
    </location>
</feature>
<gene>
    <name evidence="2" type="ORF">CRH10_03115</name>
</gene>
<proteinExistence type="predicted"/>
<feature type="transmembrane region" description="Helical" evidence="1">
    <location>
        <begin position="59"/>
        <end position="86"/>
    </location>
</feature>
<organism evidence="2 3">
    <name type="scientific">Faecalibacterium prausnitzii</name>
    <dbReference type="NCBI Taxonomy" id="853"/>
    <lineage>
        <taxon>Bacteria</taxon>
        <taxon>Bacillati</taxon>
        <taxon>Bacillota</taxon>
        <taxon>Clostridia</taxon>
        <taxon>Eubacteriales</taxon>
        <taxon>Oscillospiraceae</taxon>
        <taxon>Faecalibacterium</taxon>
    </lineage>
</organism>